<name>A0A433SWW4_ELYCH</name>
<keyword evidence="5" id="KW-0732">Signal</keyword>
<evidence type="ECO:0000256" key="3">
    <source>
        <dbReference type="ARBA" id="ARBA00022525"/>
    </source>
</evidence>
<reference evidence="6 7" key="1">
    <citation type="submission" date="2019-01" db="EMBL/GenBank/DDBJ databases">
        <title>A draft genome assembly of the solar-powered sea slug Elysia chlorotica.</title>
        <authorList>
            <person name="Cai H."/>
            <person name="Li Q."/>
            <person name="Fang X."/>
            <person name="Li J."/>
            <person name="Curtis N.E."/>
            <person name="Altenburger A."/>
            <person name="Shibata T."/>
            <person name="Feng M."/>
            <person name="Maeda T."/>
            <person name="Schwartz J.A."/>
            <person name="Shigenobu S."/>
            <person name="Lundholm N."/>
            <person name="Nishiyama T."/>
            <person name="Yang H."/>
            <person name="Hasebe M."/>
            <person name="Li S."/>
            <person name="Pierce S.K."/>
            <person name="Wang J."/>
        </authorList>
    </citation>
    <scope>NUCLEOTIDE SEQUENCE [LARGE SCALE GENOMIC DNA]</scope>
    <source>
        <strain evidence="6">EC2010</strain>
        <tissue evidence="6">Whole organism of an adult</tissue>
    </source>
</reference>
<dbReference type="EMBL" id="RQTK01000898">
    <property type="protein sequence ID" value="RUS73797.1"/>
    <property type="molecule type" value="Genomic_DNA"/>
</dbReference>
<protein>
    <recommendedName>
        <fullName evidence="8">Dermatopontin</fullName>
    </recommendedName>
</protein>
<evidence type="ECO:0000256" key="1">
    <source>
        <dbReference type="ARBA" id="ARBA00004613"/>
    </source>
</evidence>
<feature type="chain" id="PRO_5019285170" description="Dermatopontin" evidence="5">
    <location>
        <begin position="27"/>
        <end position="166"/>
    </location>
</feature>
<dbReference type="GO" id="GO:0005615">
    <property type="term" value="C:extracellular space"/>
    <property type="evidence" value="ECO:0007669"/>
    <property type="project" value="TreeGrafter"/>
</dbReference>
<evidence type="ECO:0000256" key="2">
    <source>
        <dbReference type="ARBA" id="ARBA00008712"/>
    </source>
</evidence>
<dbReference type="OrthoDB" id="5975249at2759"/>
<comment type="caution">
    <text evidence="6">The sequence shown here is derived from an EMBL/GenBank/DDBJ whole genome shotgun (WGS) entry which is preliminary data.</text>
</comment>
<gene>
    <name evidence="6" type="ORF">EGW08_018436</name>
</gene>
<dbReference type="GO" id="GO:0031012">
    <property type="term" value="C:extracellular matrix"/>
    <property type="evidence" value="ECO:0007669"/>
    <property type="project" value="TreeGrafter"/>
</dbReference>
<comment type="similarity">
    <text evidence="2">Belongs to the dermatopontin family.</text>
</comment>
<accession>A0A433SWW4</accession>
<dbReference type="PANTHER" id="PTHR15040">
    <property type="entry name" value="DERMATOPONTIN-RELATED"/>
    <property type="match status" value="1"/>
</dbReference>
<keyword evidence="3" id="KW-0964">Secreted</keyword>
<dbReference type="PANTHER" id="PTHR15040:SF3">
    <property type="entry name" value="SI:DKEY-14D8.6-RELATED"/>
    <property type="match status" value="1"/>
</dbReference>
<evidence type="ECO:0000256" key="5">
    <source>
        <dbReference type="SAM" id="SignalP"/>
    </source>
</evidence>
<dbReference type="Proteomes" id="UP000271974">
    <property type="component" value="Unassembled WGS sequence"/>
</dbReference>
<evidence type="ECO:0000313" key="6">
    <source>
        <dbReference type="EMBL" id="RUS73797.1"/>
    </source>
</evidence>
<comment type="subcellular location">
    <subcellularLocation>
        <location evidence="1">Secreted</location>
    </subcellularLocation>
</comment>
<keyword evidence="4" id="KW-1015">Disulfide bond</keyword>
<feature type="signal peptide" evidence="5">
    <location>
        <begin position="1"/>
        <end position="26"/>
    </location>
</feature>
<evidence type="ECO:0008006" key="8">
    <source>
        <dbReference type="Google" id="ProtNLM"/>
    </source>
</evidence>
<dbReference type="GO" id="GO:0030199">
    <property type="term" value="P:collagen fibril organization"/>
    <property type="evidence" value="ECO:0007669"/>
    <property type="project" value="TreeGrafter"/>
</dbReference>
<dbReference type="AlphaFoldDB" id="A0A433SWW4"/>
<sequence length="166" mass="19166">MAILSVSLSILLVAVVLALYTGEAKAWDTKYDEPFEYNCPSGQVLYRLKSIHHNRHEDRKWDFSCRPAPGGANPRRCLASNYANDLDRELNFQCNSDHMITGIYSFHNNAREDRRFRFKCCSDENFSTSDCRYTSYINNFDGYMNFAVPQDKIIVGAYSVHDNHSE</sequence>
<evidence type="ECO:0000256" key="4">
    <source>
        <dbReference type="ARBA" id="ARBA00023157"/>
    </source>
</evidence>
<evidence type="ECO:0000313" key="7">
    <source>
        <dbReference type="Proteomes" id="UP000271974"/>
    </source>
</evidence>
<dbReference type="Pfam" id="PF14704">
    <property type="entry name" value="DERM"/>
    <property type="match status" value="1"/>
</dbReference>
<dbReference type="InterPro" id="IPR026645">
    <property type="entry name" value="Dermatopontin"/>
</dbReference>
<organism evidence="6 7">
    <name type="scientific">Elysia chlorotica</name>
    <name type="common">Eastern emerald elysia</name>
    <name type="synonym">Sea slug</name>
    <dbReference type="NCBI Taxonomy" id="188477"/>
    <lineage>
        <taxon>Eukaryota</taxon>
        <taxon>Metazoa</taxon>
        <taxon>Spiralia</taxon>
        <taxon>Lophotrochozoa</taxon>
        <taxon>Mollusca</taxon>
        <taxon>Gastropoda</taxon>
        <taxon>Heterobranchia</taxon>
        <taxon>Euthyneura</taxon>
        <taxon>Panpulmonata</taxon>
        <taxon>Sacoglossa</taxon>
        <taxon>Placobranchoidea</taxon>
        <taxon>Plakobranchidae</taxon>
        <taxon>Elysia</taxon>
    </lineage>
</organism>
<proteinExistence type="inferred from homology"/>
<keyword evidence="7" id="KW-1185">Reference proteome</keyword>